<reference evidence="3 4" key="1">
    <citation type="submission" date="2018-11" db="EMBL/GenBank/DDBJ databases">
        <title>Rufibacter latericius sp. nov., isolated from water in Baiyang Lake.</title>
        <authorList>
            <person name="Yang Y."/>
        </authorList>
    </citation>
    <scope>NUCLEOTIDE SEQUENCE [LARGE SCALE GENOMIC DNA]</scope>
    <source>
        <strain evidence="3 4">R-22-1c-1</strain>
    </source>
</reference>
<keyword evidence="4" id="KW-1185">Reference proteome</keyword>
<keyword evidence="1" id="KW-0732">Signal</keyword>
<dbReference type="Gene3D" id="3.40.50.880">
    <property type="match status" value="1"/>
</dbReference>
<evidence type="ECO:0000256" key="1">
    <source>
        <dbReference type="SAM" id="SignalP"/>
    </source>
</evidence>
<proteinExistence type="predicted"/>
<feature type="domain" description="ThuA-like" evidence="2">
    <location>
        <begin position="39"/>
        <end position="248"/>
    </location>
</feature>
<evidence type="ECO:0000313" key="3">
    <source>
        <dbReference type="EMBL" id="RNI28985.1"/>
    </source>
</evidence>
<comment type="caution">
    <text evidence="3">The sequence shown here is derived from an EMBL/GenBank/DDBJ whole genome shotgun (WGS) entry which is preliminary data.</text>
</comment>
<sequence>MNLTLFMKQLYLLLVLSLCFFTNCSSENGLGASSKGPSVLVFYKTAGFYHTSIPAGLAAIQKLGRENGFKVDTTKNAAVFVPDTLKKYKAVLFLSTTQDVLNDAQQGAFEQFIKAGGGFVGVHAATDTEYNWPWYNQLVGAYFESHPEIQNATIQILDKNHASTSFLPARWDRRDEWYNFKSINPQIKVLATLDETTYKGGKNGANHPIAWYHTFDGGKVFYTACGHTDESYQEPLFLRHLLGGIQYVLKD</sequence>
<evidence type="ECO:0000259" key="2">
    <source>
        <dbReference type="Pfam" id="PF06283"/>
    </source>
</evidence>
<dbReference type="SUPFAM" id="SSF52317">
    <property type="entry name" value="Class I glutamine amidotransferase-like"/>
    <property type="match status" value="1"/>
</dbReference>
<gene>
    <name evidence="3" type="ORF">EFB08_06000</name>
</gene>
<dbReference type="Proteomes" id="UP000272117">
    <property type="component" value="Unassembled WGS sequence"/>
</dbReference>
<evidence type="ECO:0000313" key="4">
    <source>
        <dbReference type="Proteomes" id="UP000272117"/>
    </source>
</evidence>
<dbReference type="EMBL" id="RJJD01000003">
    <property type="protein sequence ID" value="RNI28985.1"/>
    <property type="molecule type" value="Genomic_DNA"/>
</dbReference>
<dbReference type="PANTHER" id="PTHR40469">
    <property type="entry name" value="SECRETED GLYCOSYL HYDROLASE"/>
    <property type="match status" value="1"/>
</dbReference>
<dbReference type="AlphaFoldDB" id="A0A3M9MUW3"/>
<dbReference type="Pfam" id="PF06283">
    <property type="entry name" value="ThuA"/>
    <property type="match status" value="1"/>
</dbReference>
<dbReference type="InterPro" id="IPR029010">
    <property type="entry name" value="ThuA-like"/>
</dbReference>
<dbReference type="PANTHER" id="PTHR40469:SF2">
    <property type="entry name" value="GALACTOSE-BINDING DOMAIN-LIKE SUPERFAMILY PROTEIN"/>
    <property type="match status" value="1"/>
</dbReference>
<feature type="signal peptide" evidence="1">
    <location>
        <begin position="1"/>
        <end position="26"/>
    </location>
</feature>
<accession>A0A3M9MUW3</accession>
<protein>
    <submittedName>
        <fullName evidence="3">ThuA domain-containing protein</fullName>
    </submittedName>
</protein>
<organism evidence="3 4">
    <name type="scientific">Rufibacter latericius</name>
    <dbReference type="NCBI Taxonomy" id="2487040"/>
    <lineage>
        <taxon>Bacteria</taxon>
        <taxon>Pseudomonadati</taxon>
        <taxon>Bacteroidota</taxon>
        <taxon>Cytophagia</taxon>
        <taxon>Cytophagales</taxon>
        <taxon>Hymenobacteraceae</taxon>
        <taxon>Rufibacter</taxon>
    </lineage>
</organism>
<name>A0A3M9MUW3_9BACT</name>
<dbReference type="InterPro" id="IPR029062">
    <property type="entry name" value="Class_I_gatase-like"/>
</dbReference>
<feature type="chain" id="PRO_5018048947" evidence="1">
    <location>
        <begin position="27"/>
        <end position="251"/>
    </location>
</feature>
<dbReference type="OrthoDB" id="9816308at2"/>